<name>A0ABU2BA53_9CORY</name>
<proteinExistence type="predicted"/>
<dbReference type="RefSeq" id="WP_277104370.1">
    <property type="nucleotide sequence ID" value="NZ_BAAAJS010000010.1"/>
</dbReference>
<reference evidence="1 2" key="1">
    <citation type="submission" date="2023-07" db="EMBL/GenBank/DDBJ databases">
        <title>Sequencing the genomes of 1000 actinobacteria strains.</title>
        <authorList>
            <person name="Klenk H.-P."/>
        </authorList>
    </citation>
    <scope>NUCLEOTIDE SEQUENCE [LARGE SCALE GENOMIC DNA]</scope>
    <source>
        <strain evidence="1 2">DSM 44508</strain>
    </source>
</reference>
<comment type="caution">
    <text evidence="1">The sequence shown here is derived from an EMBL/GenBank/DDBJ whole genome shotgun (WGS) entry which is preliminary data.</text>
</comment>
<accession>A0ABU2BA53</accession>
<keyword evidence="2" id="KW-1185">Reference proteome</keyword>
<evidence type="ECO:0000313" key="2">
    <source>
        <dbReference type="Proteomes" id="UP001183619"/>
    </source>
</evidence>
<sequence>MHDALFFARAAEGYISIDLYIDDLIETGYWSKITGTKKILITWLEHQFILADWGYLSVSDPRLLEAIAKIAPSPRRVFRIADNANIHLDYLDALAAVGMGWKINPEDISLDPWLEEHHRDLRHLVKNREARTALLAALEICFDAEFNDAFETDLAVLLDNAVTRQLVVDKLDELAQDHHCIIGSGIAWKIFLNSFSQLNRPELKELNPGALRTMFTFDPALELATRLNRGTFVEYTWPEFEQVVELAGPDASVTGNFPWIGVAFDSTLTLLNGNERVTYTIPAHEHLKHAIPVDGDLYLQYNDPYEPYYWWASTDTCTPFSERAGDFDEFFCDSYFLDGRAFVGDVELTPGAQLSRQPGGRIFGQQQLYHRNFRELTTTPVFSFHSPDTDGVSWKDFDKKLRARKLPGVSFYPQGWKKAPRNLRFNFESFIFPALSETLDSPLGTDNGLHYNLVFGGEVEENSVVLCPLGRFDFTSFDRVPVRRPVEGSWFAEETQLFDYASNTPISLSRTATGQPHPLHQLASSGMHYLKVRNQKVSEKMRECTPNQAQLLLDDPTSILAFAENDEVLAAAIAGIIAEIAAVEDFALSLPQLDEVPEYLGYLYSR</sequence>
<dbReference type="EMBL" id="JAVDYF010000001">
    <property type="protein sequence ID" value="MDR7355524.1"/>
    <property type="molecule type" value="Genomic_DNA"/>
</dbReference>
<dbReference type="Proteomes" id="UP001183619">
    <property type="component" value="Unassembled WGS sequence"/>
</dbReference>
<gene>
    <name evidence="1" type="ORF">J2S37_002062</name>
</gene>
<protein>
    <submittedName>
        <fullName evidence="1">Uncharacterized protein</fullName>
    </submittedName>
</protein>
<organism evidence="1 2">
    <name type="scientific">Corynebacterium felinum</name>
    <dbReference type="NCBI Taxonomy" id="131318"/>
    <lineage>
        <taxon>Bacteria</taxon>
        <taxon>Bacillati</taxon>
        <taxon>Actinomycetota</taxon>
        <taxon>Actinomycetes</taxon>
        <taxon>Mycobacteriales</taxon>
        <taxon>Corynebacteriaceae</taxon>
        <taxon>Corynebacterium</taxon>
    </lineage>
</organism>
<evidence type="ECO:0000313" key="1">
    <source>
        <dbReference type="EMBL" id="MDR7355524.1"/>
    </source>
</evidence>